<dbReference type="Proteomes" id="UP000593735">
    <property type="component" value="Chromosome"/>
</dbReference>
<feature type="transmembrane region" description="Helical" evidence="2">
    <location>
        <begin position="29"/>
        <end position="47"/>
    </location>
</feature>
<accession>A0A7S7M9R1</accession>
<feature type="transmembrane region" description="Helical" evidence="2">
    <location>
        <begin position="53"/>
        <end position="70"/>
    </location>
</feature>
<sequence>MTGEEPDQQAEAEPQGAPDQTRRPNLAEALSTVVFLLAMLVVGVRFAVDTVPMMVLATVWVMLVGWRCGYSRTRR</sequence>
<dbReference type="EMBL" id="CP063767">
    <property type="protein sequence ID" value="QOY61347.1"/>
    <property type="molecule type" value="Genomic_DNA"/>
</dbReference>
<name>A0A7S7M9R1_9ACTN</name>
<feature type="compositionally biased region" description="Acidic residues" evidence="1">
    <location>
        <begin position="1"/>
        <end position="10"/>
    </location>
</feature>
<keyword evidence="2" id="KW-0812">Transmembrane</keyword>
<evidence type="ECO:0000313" key="4">
    <source>
        <dbReference type="Proteomes" id="UP000593735"/>
    </source>
</evidence>
<dbReference type="AlphaFoldDB" id="A0A7S7M9R1"/>
<keyword evidence="4" id="KW-1185">Reference proteome</keyword>
<dbReference type="KEGG" id="tio:INP52_03935"/>
<evidence type="ECO:0000256" key="1">
    <source>
        <dbReference type="SAM" id="MobiDB-lite"/>
    </source>
</evidence>
<organism evidence="3 4">
    <name type="scientific">Thermophilibacter immobilis</name>
    <dbReference type="NCBI Taxonomy" id="2779519"/>
    <lineage>
        <taxon>Bacteria</taxon>
        <taxon>Bacillati</taxon>
        <taxon>Actinomycetota</taxon>
        <taxon>Coriobacteriia</taxon>
        <taxon>Coriobacteriales</taxon>
        <taxon>Atopobiaceae</taxon>
        <taxon>Thermophilibacter</taxon>
    </lineage>
</organism>
<protein>
    <submittedName>
        <fullName evidence="3">Uncharacterized protein</fullName>
    </submittedName>
</protein>
<evidence type="ECO:0000313" key="3">
    <source>
        <dbReference type="EMBL" id="QOY61347.1"/>
    </source>
</evidence>
<proteinExistence type="predicted"/>
<dbReference type="RefSeq" id="WP_194372590.1">
    <property type="nucleotide sequence ID" value="NZ_CP063767.1"/>
</dbReference>
<keyword evidence="2" id="KW-1133">Transmembrane helix</keyword>
<gene>
    <name evidence="3" type="ORF">INP52_03935</name>
</gene>
<evidence type="ECO:0000256" key="2">
    <source>
        <dbReference type="SAM" id="Phobius"/>
    </source>
</evidence>
<reference evidence="3 4" key="1">
    <citation type="submission" date="2020-10" db="EMBL/GenBank/DDBJ databases">
        <title>Olsenella immobilis sp.nov., isolated from the mud in a fermentation cellar used for the production of Chinese strong-flavoured liquor.</title>
        <authorList>
            <person name="Lu L."/>
        </authorList>
    </citation>
    <scope>NUCLEOTIDE SEQUENCE [LARGE SCALE GENOMIC DNA]</scope>
    <source>
        <strain evidence="3 4">LZLJ-2</strain>
    </source>
</reference>
<keyword evidence="2" id="KW-0472">Membrane</keyword>
<feature type="region of interest" description="Disordered" evidence="1">
    <location>
        <begin position="1"/>
        <end position="24"/>
    </location>
</feature>